<sequence>MGALGSALTKSISLLFLMGSTMLLIFIVLSGSIEHGPVNQFYWLQADTANITGAPELSRWTFWGLCGVSDNKNSNCTSLEPAYPLSPVDDFGTTVGVPTDFVSNRDTYYYLTRFSFCLFLIALCFIGIALIFYILSWCSYTFSKTVFVTIVIGTLLNMAASACQTAATVLAKNAFKDADLSVSIGVKMMAFAWTTVALNIILFFITGGSFLRKAYKAHKEFVELQNYKEQALTYEQQQQQQQQLRFQQQQQQQDLEAAAATSVVADEPQPQESHQSGIKFFKIRRTHKSDEESI</sequence>
<dbReference type="GO" id="GO:0045121">
    <property type="term" value="C:membrane raft"/>
    <property type="evidence" value="ECO:0007669"/>
    <property type="project" value="TreeGrafter"/>
</dbReference>
<dbReference type="OrthoDB" id="5419460at2759"/>
<feature type="transmembrane region" description="Helical" evidence="3">
    <location>
        <begin position="190"/>
        <end position="211"/>
    </location>
</feature>
<dbReference type="GO" id="GO:0005938">
    <property type="term" value="C:cell cortex"/>
    <property type="evidence" value="ECO:0007669"/>
    <property type="project" value="TreeGrafter"/>
</dbReference>
<dbReference type="AlphaFoldDB" id="A0A0A8KZ83"/>
<dbReference type="GO" id="GO:0030866">
    <property type="term" value="P:cortical actin cytoskeleton organization"/>
    <property type="evidence" value="ECO:0007669"/>
    <property type="project" value="TreeGrafter"/>
</dbReference>
<dbReference type="GO" id="GO:0006897">
    <property type="term" value="P:endocytosis"/>
    <property type="evidence" value="ECO:0007669"/>
    <property type="project" value="TreeGrafter"/>
</dbReference>
<evidence type="ECO:0000256" key="2">
    <source>
        <dbReference type="SAM" id="MobiDB-lite"/>
    </source>
</evidence>
<comment type="caution">
    <text evidence="4">The sequence shown here is derived from an EMBL/GenBank/DDBJ whole genome shotgun (WGS) entry which is preliminary data.</text>
</comment>
<dbReference type="InterPro" id="IPR009571">
    <property type="entry name" value="SUR7/Rim9-like_fungi"/>
</dbReference>
<dbReference type="GO" id="GO:0005886">
    <property type="term" value="C:plasma membrane"/>
    <property type="evidence" value="ECO:0007669"/>
    <property type="project" value="InterPro"/>
</dbReference>
<accession>A0A0A8KZ83</accession>
<reference evidence="4 5" key="1">
    <citation type="submission" date="2014-03" db="EMBL/GenBank/DDBJ databases">
        <title>The genome of Kluyveromyces dobzhanskii.</title>
        <authorList>
            <person name="Nystedt B."/>
            <person name="Astrom S."/>
        </authorList>
    </citation>
    <scope>NUCLEOTIDE SEQUENCE [LARGE SCALE GENOMIC DNA]</scope>
    <source>
        <strain evidence="4 5">CBS 2104</strain>
    </source>
</reference>
<feature type="region of interest" description="Disordered" evidence="2">
    <location>
        <begin position="257"/>
        <end position="294"/>
    </location>
</feature>
<feature type="transmembrane region" description="Helical" evidence="3">
    <location>
        <begin position="108"/>
        <end position="135"/>
    </location>
</feature>
<name>A0A0A8KZ83_9SACH</name>
<evidence type="ECO:0000313" key="5">
    <source>
        <dbReference type="Proteomes" id="UP000031516"/>
    </source>
</evidence>
<keyword evidence="1" id="KW-0175">Coiled coil</keyword>
<dbReference type="GO" id="GO:0032185">
    <property type="term" value="P:septin cytoskeleton organization"/>
    <property type="evidence" value="ECO:0007669"/>
    <property type="project" value="TreeGrafter"/>
</dbReference>
<gene>
    <name evidence="4" type="ORF">KLDO_g224</name>
</gene>
<dbReference type="Proteomes" id="UP000031516">
    <property type="component" value="Unassembled WGS sequence"/>
</dbReference>
<feature type="coiled-coil region" evidence="1">
    <location>
        <begin position="224"/>
        <end position="254"/>
    </location>
</feature>
<protein>
    <submittedName>
        <fullName evidence="4">WGS project CCBQ000000000 data, contig 00107</fullName>
    </submittedName>
</protein>
<keyword evidence="3" id="KW-1133">Transmembrane helix</keyword>
<evidence type="ECO:0000256" key="1">
    <source>
        <dbReference type="SAM" id="Coils"/>
    </source>
</evidence>
<evidence type="ECO:0000313" key="4">
    <source>
        <dbReference type="EMBL" id="CDO91893.1"/>
    </source>
</evidence>
<keyword evidence="5" id="KW-1185">Reference proteome</keyword>
<proteinExistence type="predicted"/>
<feature type="transmembrane region" description="Helical" evidence="3">
    <location>
        <begin position="147"/>
        <end position="170"/>
    </location>
</feature>
<keyword evidence="3" id="KW-0472">Membrane</keyword>
<dbReference type="Pfam" id="PF06687">
    <property type="entry name" value="SUR7"/>
    <property type="match status" value="1"/>
</dbReference>
<keyword evidence="3" id="KW-0812">Transmembrane</keyword>
<dbReference type="PANTHER" id="PTHR36414">
    <property type="entry name" value="PROTEIN SUR7"/>
    <property type="match status" value="1"/>
</dbReference>
<organism evidence="4 5">
    <name type="scientific">Kluyveromyces dobzhanskii CBS 2104</name>
    <dbReference type="NCBI Taxonomy" id="1427455"/>
    <lineage>
        <taxon>Eukaryota</taxon>
        <taxon>Fungi</taxon>
        <taxon>Dikarya</taxon>
        <taxon>Ascomycota</taxon>
        <taxon>Saccharomycotina</taxon>
        <taxon>Saccharomycetes</taxon>
        <taxon>Saccharomycetales</taxon>
        <taxon>Saccharomycetaceae</taxon>
        <taxon>Kluyveromyces</taxon>
    </lineage>
</organism>
<feature type="transmembrane region" description="Helical" evidence="3">
    <location>
        <begin position="12"/>
        <end position="33"/>
    </location>
</feature>
<dbReference type="EMBL" id="CCBQ010000004">
    <property type="protein sequence ID" value="CDO91893.1"/>
    <property type="molecule type" value="Genomic_DNA"/>
</dbReference>
<evidence type="ECO:0000256" key="3">
    <source>
        <dbReference type="SAM" id="Phobius"/>
    </source>
</evidence>
<dbReference type="PANTHER" id="PTHR36414:SF1">
    <property type="entry name" value="PROTEIN SUR7"/>
    <property type="match status" value="1"/>
</dbReference>
<dbReference type="GO" id="GO:0031505">
    <property type="term" value="P:fungal-type cell wall organization"/>
    <property type="evidence" value="ECO:0007669"/>
    <property type="project" value="TreeGrafter"/>
</dbReference>